<reference evidence="2" key="2">
    <citation type="submission" date="2023-06" db="EMBL/GenBank/DDBJ databases">
        <authorList>
            <consortium name="Lawrence Berkeley National Laboratory"/>
            <person name="Haridas S."/>
            <person name="Hensen N."/>
            <person name="Bonometti L."/>
            <person name="Westerberg I."/>
            <person name="Brannstrom I.O."/>
            <person name="Guillou S."/>
            <person name="Cros-Aarteil S."/>
            <person name="Calhoun S."/>
            <person name="Kuo A."/>
            <person name="Mondo S."/>
            <person name="Pangilinan J."/>
            <person name="Riley R."/>
            <person name="Labutti K."/>
            <person name="Andreopoulos B."/>
            <person name="Lipzen A."/>
            <person name="Chen C."/>
            <person name="Yanf M."/>
            <person name="Daum C."/>
            <person name="Ng V."/>
            <person name="Clum A."/>
            <person name="Steindorff A."/>
            <person name="Ohm R."/>
            <person name="Martin F."/>
            <person name="Silar P."/>
            <person name="Natvig D."/>
            <person name="Lalanne C."/>
            <person name="Gautier V."/>
            <person name="Ament-Velasquez S.L."/>
            <person name="Kruys A."/>
            <person name="Hutchinson M.I."/>
            <person name="Powell A.J."/>
            <person name="Barry K."/>
            <person name="Miller A.N."/>
            <person name="Grigoriev I.V."/>
            <person name="Debuchy R."/>
            <person name="Gladieux P."/>
            <person name="Thoren M.H."/>
            <person name="Johannesson H."/>
        </authorList>
    </citation>
    <scope>NUCLEOTIDE SEQUENCE</scope>
    <source>
        <strain evidence="2">CBS 168.71</strain>
    </source>
</reference>
<evidence type="ECO:0000256" key="1">
    <source>
        <dbReference type="SAM" id="MobiDB-lite"/>
    </source>
</evidence>
<dbReference type="AlphaFoldDB" id="A0AAE0LP50"/>
<organism evidence="2 3">
    <name type="scientific">Chaetomium fimeti</name>
    <dbReference type="NCBI Taxonomy" id="1854472"/>
    <lineage>
        <taxon>Eukaryota</taxon>
        <taxon>Fungi</taxon>
        <taxon>Dikarya</taxon>
        <taxon>Ascomycota</taxon>
        <taxon>Pezizomycotina</taxon>
        <taxon>Sordariomycetes</taxon>
        <taxon>Sordariomycetidae</taxon>
        <taxon>Sordariales</taxon>
        <taxon>Chaetomiaceae</taxon>
        <taxon>Chaetomium</taxon>
    </lineage>
</organism>
<dbReference type="Proteomes" id="UP001278766">
    <property type="component" value="Unassembled WGS sequence"/>
</dbReference>
<dbReference type="EMBL" id="JAUEPN010000007">
    <property type="protein sequence ID" value="KAK3292232.1"/>
    <property type="molecule type" value="Genomic_DNA"/>
</dbReference>
<dbReference type="GeneID" id="87836572"/>
<protein>
    <submittedName>
        <fullName evidence="2">Uncharacterized protein</fullName>
    </submittedName>
</protein>
<evidence type="ECO:0000313" key="2">
    <source>
        <dbReference type="EMBL" id="KAK3292232.1"/>
    </source>
</evidence>
<dbReference type="RefSeq" id="XP_062655746.1">
    <property type="nucleotide sequence ID" value="XM_062799624.1"/>
</dbReference>
<reference evidence="2" key="1">
    <citation type="journal article" date="2023" name="Mol. Phylogenet. Evol.">
        <title>Genome-scale phylogeny and comparative genomics of the fungal order Sordariales.</title>
        <authorList>
            <person name="Hensen N."/>
            <person name="Bonometti L."/>
            <person name="Westerberg I."/>
            <person name="Brannstrom I.O."/>
            <person name="Guillou S."/>
            <person name="Cros-Aarteil S."/>
            <person name="Calhoun S."/>
            <person name="Haridas S."/>
            <person name="Kuo A."/>
            <person name="Mondo S."/>
            <person name="Pangilinan J."/>
            <person name="Riley R."/>
            <person name="LaButti K."/>
            <person name="Andreopoulos B."/>
            <person name="Lipzen A."/>
            <person name="Chen C."/>
            <person name="Yan M."/>
            <person name="Daum C."/>
            <person name="Ng V."/>
            <person name="Clum A."/>
            <person name="Steindorff A."/>
            <person name="Ohm R.A."/>
            <person name="Martin F."/>
            <person name="Silar P."/>
            <person name="Natvig D.O."/>
            <person name="Lalanne C."/>
            <person name="Gautier V."/>
            <person name="Ament-Velasquez S.L."/>
            <person name="Kruys A."/>
            <person name="Hutchinson M.I."/>
            <person name="Powell A.J."/>
            <person name="Barry K."/>
            <person name="Miller A.N."/>
            <person name="Grigoriev I.V."/>
            <person name="Debuchy R."/>
            <person name="Gladieux P."/>
            <person name="Hiltunen Thoren M."/>
            <person name="Johannesson H."/>
        </authorList>
    </citation>
    <scope>NUCLEOTIDE SEQUENCE</scope>
    <source>
        <strain evidence="2">CBS 168.71</strain>
    </source>
</reference>
<proteinExistence type="predicted"/>
<feature type="compositionally biased region" description="Basic and acidic residues" evidence="1">
    <location>
        <begin position="37"/>
        <end position="56"/>
    </location>
</feature>
<comment type="caution">
    <text evidence="2">The sequence shown here is derived from an EMBL/GenBank/DDBJ whole genome shotgun (WGS) entry which is preliminary data.</text>
</comment>
<keyword evidence="3" id="KW-1185">Reference proteome</keyword>
<gene>
    <name evidence="2" type="ORF">B0H64DRAFT_224717</name>
</gene>
<feature type="region of interest" description="Disordered" evidence="1">
    <location>
        <begin position="1"/>
        <end position="73"/>
    </location>
</feature>
<feature type="compositionally biased region" description="Polar residues" evidence="1">
    <location>
        <begin position="1"/>
        <end position="35"/>
    </location>
</feature>
<name>A0AAE0LP50_9PEZI</name>
<evidence type="ECO:0000313" key="3">
    <source>
        <dbReference type="Proteomes" id="UP001278766"/>
    </source>
</evidence>
<sequence length="226" mass="24562">MKNNTPNPASPCNATCTRVSQPSIHPISPTQPATHHSSRDRPTDQSSQGERRETPTRHRTLPNLPSERTRPGSCTTPFPASFFLALFDRTDPSSCRPQAWRCSACCVRCGSGPPVRPPPLFPLSPPALMGVPMGVWVFIWYACRGERKGVPLWVVGVVDGWFGCAVPCLPGFGRWCCPDSMGGGGRGWLGLGIWEVWICAGGREGSKEPCAFPLSALIGRFGCRDR</sequence>
<accession>A0AAE0LP50</accession>